<feature type="transmembrane region" description="Helical" evidence="1">
    <location>
        <begin position="170"/>
        <end position="191"/>
    </location>
</feature>
<evidence type="ECO:0000313" key="3">
    <source>
        <dbReference type="EMBL" id="PZO36320.1"/>
    </source>
</evidence>
<evidence type="ECO:0000259" key="2">
    <source>
        <dbReference type="Pfam" id="PF00561"/>
    </source>
</evidence>
<keyword evidence="1" id="KW-0812">Transmembrane</keyword>
<keyword evidence="1" id="KW-1133">Transmembrane helix</keyword>
<reference evidence="3 4" key="2">
    <citation type="submission" date="2018-06" db="EMBL/GenBank/DDBJ databases">
        <title>Metagenomic assembly of (sub)arctic Cyanobacteria and their associated microbiome from non-axenic cultures.</title>
        <authorList>
            <person name="Baurain D."/>
        </authorList>
    </citation>
    <scope>NUCLEOTIDE SEQUENCE [LARGE SCALE GENOMIC DNA]</scope>
    <source>
        <strain evidence="3">ULC066bin1</strain>
    </source>
</reference>
<dbReference type="GO" id="GO:0016787">
    <property type="term" value="F:hydrolase activity"/>
    <property type="evidence" value="ECO:0007669"/>
    <property type="project" value="UniProtKB-KW"/>
</dbReference>
<organism evidence="3 4">
    <name type="scientific">Pseudanabaena frigida</name>
    <dbReference type="NCBI Taxonomy" id="945775"/>
    <lineage>
        <taxon>Bacteria</taxon>
        <taxon>Bacillati</taxon>
        <taxon>Cyanobacteriota</taxon>
        <taxon>Cyanophyceae</taxon>
        <taxon>Pseudanabaenales</taxon>
        <taxon>Pseudanabaenaceae</taxon>
        <taxon>Pseudanabaena</taxon>
    </lineage>
</organism>
<accession>A0A2W4VWG8</accession>
<dbReference type="EMBL" id="QBML01000042">
    <property type="protein sequence ID" value="PZO36320.1"/>
    <property type="molecule type" value="Genomic_DNA"/>
</dbReference>
<evidence type="ECO:0000256" key="1">
    <source>
        <dbReference type="SAM" id="Phobius"/>
    </source>
</evidence>
<name>A0A2W4VWG8_9CYAN</name>
<dbReference type="Proteomes" id="UP000249467">
    <property type="component" value="Unassembled WGS sequence"/>
</dbReference>
<proteinExistence type="predicted"/>
<keyword evidence="1" id="KW-0472">Membrane</keyword>
<dbReference type="SUPFAM" id="SSF53474">
    <property type="entry name" value="alpha/beta-Hydrolases"/>
    <property type="match status" value="1"/>
</dbReference>
<keyword evidence="3" id="KW-0378">Hydrolase</keyword>
<dbReference type="InterPro" id="IPR000073">
    <property type="entry name" value="AB_hydrolase_1"/>
</dbReference>
<gene>
    <name evidence="3" type="ORF">DCF19_21930</name>
</gene>
<dbReference type="AlphaFoldDB" id="A0A2W4VWG8"/>
<dbReference type="Gene3D" id="3.40.50.1820">
    <property type="entry name" value="alpha/beta hydrolase"/>
    <property type="match status" value="1"/>
</dbReference>
<feature type="domain" description="AB hydrolase-1" evidence="2">
    <location>
        <begin position="56"/>
        <end position="161"/>
    </location>
</feature>
<sequence>MLIAIQVILLIFTTLYQAIASFLEDRKPPIGQLIDVGGYRLHLYTLGNTLGENTPTIVLDHSLGGVEGYLLIEELAKLGRVCIYDRAGYGWSDRSPYPRTSDRIVQELDILLTQSQIEPPYILIGDSFGSYNMRLYAHLFPQKVAGLILTDGLHETGMLNMPIQLKALKLFFLSGFLISILGSAFGIIRLLRVCRIFEFIKPELKNFSEDARDRVKRSFCLPKHWITMSQEIVNLDKSATQVSIAKHFSHLPIVSIKSHSFFKPSFWTALIPLRSINQLRDQMHLELSSLSTNFLQVEAHKSSHFIWIDQPDLIISSVRTVISKMNSSH</sequence>
<reference evidence="3 4" key="1">
    <citation type="submission" date="2018-04" db="EMBL/GenBank/DDBJ databases">
        <authorList>
            <person name="Go L.Y."/>
            <person name="Mitchell J.A."/>
        </authorList>
    </citation>
    <scope>NUCLEOTIDE SEQUENCE [LARGE SCALE GENOMIC DNA]</scope>
    <source>
        <strain evidence="3">ULC066bin1</strain>
    </source>
</reference>
<dbReference type="Pfam" id="PF00561">
    <property type="entry name" value="Abhydrolase_1"/>
    <property type="match status" value="1"/>
</dbReference>
<evidence type="ECO:0000313" key="4">
    <source>
        <dbReference type="Proteomes" id="UP000249467"/>
    </source>
</evidence>
<comment type="caution">
    <text evidence="3">The sequence shown here is derived from an EMBL/GenBank/DDBJ whole genome shotgun (WGS) entry which is preliminary data.</text>
</comment>
<dbReference type="InterPro" id="IPR029058">
    <property type="entry name" value="AB_hydrolase_fold"/>
</dbReference>
<protein>
    <submittedName>
        <fullName evidence="3">Alpha/beta hydrolase</fullName>
    </submittedName>
</protein>